<keyword evidence="2" id="KW-1185">Reference proteome</keyword>
<evidence type="ECO:0000313" key="2">
    <source>
        <dbReference type="Proteomes" id="UP000286974"/>
    </source>
</evidence>
<dbReference type="Proteomes" id="UP000286974">
    <property type="component" value="Unassembled WGS sequence"/>
</dbReference>
<name>A0A401FP83_9LACO</name>
<protein>
    <submittedName>
        <fullName evidence="1">Uncharacterized protein</fullName>
    </submittedName>
</protein>
<accession>A0A401FP83</accession>
<organism evidence="1 2">
    <name type="scientific">Lentilactobacillus kosonis</name>
    <dbReference type="NCBI Taxonomy" id="2810561"/>
    <lineage>
        <taxon>Bacteria</taxon>
        <taxon>Bacillati</taxon>
        <taxon>Bacillota</taxon>
        <taxon>Bacilli</taxon>
        <taxon>Lactobacillales</taxon>
        <taxon>Lactobacillaceae</taxon>
        <taxon>Lentilactobacillus</taxon>
    </lineage>
</organism>
<dbReference type="AlphaFoldDB" id="A0A401FP83"/>
<gene>
    <name evidence="1" type="ORF">NBRC111893_2177</name>
</gene>
<sequence>MLLDQIFEDSLMKVDDISSANLYDHPFKMIAEVKSSSLHDVIFFQAKDKEFVTEFFNFFIDKILQRDDQVDELTKYFFIGRVRAVTMWIQRTKQNYDIFKDYDELDRIFESGK</sequence>
<proteinExistence type="predicted"/>
<reference evidence="1 2" key="1">
    <citation type="submission" date="2017-11" db="EMBL/GenBank/DDBJ databases">
        <title>Draft Genome Sequence of Lactobacillus curieae NBRC 111893 isolated from Koso, a Japanese sugar-Vegetable Fermented Beverage.</title>
        <authorList>
            <person name="Chiou T.Y."/>
            <person name="Oshima K."/>
            <person name="Suda W."/>
            <person name="Hattori M."/>
            <person name="Takahashi T."/>
        </authorList>
    </citation>
    <scope>NUCLEOTIDE SEQUENCE [LARGE SCALE GENOMIC DNA]</scope>
    <source>
        <strain evidence="1 2">NBRC111893</strain>
    </source>
</reference>
<comment type="caution">
    <text evidence="1">The sequence shown here is derived from an EMBL/GenBank/DDBJ whole genome shotgun (WGS) entry which is preliminary data.</text>
</comment>
<evidence type="ECO:0000313" key="1">
    <source>
        <dbReference type="EMBL" id="GAY74031.1"/>
    </source>
</evidence>
<dbReference type="EMBL" id="BEXA01000005">
    <property type="protein sequence ID" value="GAY74031.1"/>
    <property type="molecule type" value="Genomic_DNA"/>
</dbReference>